<keyword evidence="3" id="KW-0813">Transport</keyword>
<dbReference type="NCBIfam" id="TIGR01512">
    <property type="entry name" value="ATPase-IB2_Cd"/>
    <property type="match status" value="1"/>
</dbReference>
<dbReference type="InterPro" id="IPR051949">
    <property type="entry name" value="Cation_Transport_ATPase"/>
</dbReference>
<protein>
    <submittedName>
        <fullName evidence="19">Cadmium-translocating P-type ATPase</fullName>
    </submittedName>
</protein>
<dbReference type="Gene3D" id="3.40.1110.10">
    <property type="entry name" value="Calcium-transporting ATPase, cytoplasmic domain N"/>
    <property type="match status" value="1"/>
</dbReference>
<keyword evidence="8 17" id="KW-0547">Nucleotide-binding</keyword>
<keyword evidence="13 17" id="KW-1133">Transmembrane helix</keyword>
<evidence type="ECO:0000256" key="16">
    <source>
        <dbReference type="ARBA" id="ARBA00023136"/>
    </source>
</evidence>
<dbReference type="CDD" id="cd07551">
    <property type="entry name" value="P-type_ATPase_HM_ZosA_PfeT-like"/>
    <property type="match status" value="1"/>
</dbReference>
<dbReference type="GO" id="GO:0005524">
    <property type="term" value="F:ATP binding"/>
    <property type="evidence" value="ECO:0007669"/>
    <property type="project" value="UniProtKB-UniRule"/>
</dbReference>
<comment type="caution">
    <text evidence="19">The sequence shown here is derived from an EMBL/GenBank/DDBJ whole genome shotgun (WGS) entry which is preliminary data.</text>
</comment>
<dbReference type="GO" id="GO:0046872">
    <property type="term" value="F:metal ion binding"/>
    <property type="evidence" value="ECO:0007669"/>
    <property type="project" value="UniProtKB-KW"/>
</dbReference>
<evidence type="ECO:0000256" key="5">
    <source>
        <dbReference type="ARBA" id="ARBA00022553"/>
    </source>
</evidence>
<dbReference type="PROSITE" id="PS00154">
    <property type="entry name" value="ATPASE_E1_E2"/>
    <property type="match status" value="1"/>
</dbReference>
<evidence type="ECO:0000256" key="7">
    <source>
        <dbReference type="ARBA" id="ARBA00022723"/>
    </source>
</evidence>
<keyword evidence="7 17" id="KW-0479">Metal-binding</keyword>
<evidence type="ECO:0000256" key="2">
    <source>
        <dbReference type="ARBA" id="ARBA00006024"/>
    </source>
</evidence>
<dbReference type="AlphaFoldDB" id="A0A317KTX0"/>
<evidence type="ECO:0000256" key="4">
    <source>
        <dbReference type="ARBA" id="ARBA00022475"/>
    </source>
</evidence>
<dbReference type="NCBIfam" id="TIGR01525">
    <property type="entry name" value="ATPase-IB_hvy"/>
    <property type="match status" value="1"/>
</dbReference>
<evidence type="ECO:0000256" key="10">
    <source>
        <dbReference type="ARBA" id="ARBA00022840"/>
    </source>
</evidence>
<dbReference type="SFLD" id="SFLDG00002">
    <property type="entry name" value="C1.7:_P-type_atpase_like"/>
    <property type="match status" value="1"/>
</dbReference>
<dbReference type="InterPro" id="IPR059000">
    <property type="entry name" value="ATPase_P-type_domA"/>
</dbReference>
<keyword evidence="15" id="KW-0406">Ion transport</keyword>
<dbReference type="RefSeq" id="WP_109985666.1">
    <property type="nucleotide sequence ID" value="NZ_QGTD01000020.1"/>
</dbReference>
<dbReference type="InterPro" id="IPR044492">
    <property type="entry name" value="P_typ_ATPase_HD_dom"/>
</dbReference>
<dbReference type="PANTHER" id="PTHR43079">
    <property type="entry name" value="PROBABLE CADMIUM/ZINC-TRANSPORTING ATPASE HMA1"/>
    <property type="match status" value="1"/>
</dbReference>
<dbReference type="PROSITE" id="PS01229">
    <property type="entry name" value="COF_2"/>
    <property type="match status" value="1"/>
</dbReference>
<dbReference type="NCBIfam" id="TIGR01494">
    <property type="entry name" value="ATPase_P-type"/>
    <property type="match status" value="1"/>
</dbReference>
<gene>
    <name evidence="19" type="primary">cadA</name>
    <name evidence="19" type="ORF">DLJ74_18650</name>
</gene>
<evidence type="ECO:0000256" key="13">
    <source>
        <dbReference type="ARBA" id="ARBA00022989"/>
    </source>
</evidence>
<dbReference type="Gene3D" id="2.70.150.10">
    <property type="entry name" value="Calcium-transporting ATPase, cytoplasmic transduction domain A"/>
    <property type="match status" value="1"/>
</dbReference>
<keyword evidence="10 17" id="KW-0067">ATP-binding</keyword>
<dbReference type="FunFam" id="3.40.50.1000:FF:000020">
    <property type="entry name" value="Probable cation-transporting P-type ATPase"/>
    <property type="match status" value="1"/>
</dbReference>
<evidence type="ECO:0000256" key="14">
    <source>
        <dbReference type="ARBA" id="ARBA00023008"/>
    </source>
</evidence>
<feature type="transmembrane region" description="Helical" evidence="17">
    <location>
        <begin position="591"/>
        <end position="610"/>
    </location>
</feature>
<dbReference type="InterPro" id="IPR036412">
    <property type="entry name" value="HAD-like_sf"/>
</dbReference>
<dbReference type="InterPro" id="IPR001757">
    <property type="entry name" value="P_typ_ATPase"/>
</dbReference>
<feature type="transmembrane region" description="Helical" evidence="17">
    <location>
        <begin position="26"/>
        <end position="43"/>
    </location>
</feature>
<name>A0A317KTX0_9BACI</name>
<dbReference type="PANTHER" id="PTHR43079:SF1">
    <property type="entry name" value="CADMIUM_ZINC-TRANSPORTING ATPASE HMA1, CHLOROPLASTIC-RELATED"/>
    <property type="match status" value="1"/>
</dbReference>
<dbReference type="OrthoDB" id="9813266at2"/>
<evidence type="ECO:0000256" key="12">
    <source>
        <dbReference type="ARBA" id="ARBA00022967"/>
    </source>
</evidence>
<comment type="subcellular location">
    <subcellularLocation>
        <location evidence="1">Cell membrane</location>
        <topology evidence="1">Multi-pass membrane protein</topology>
    </subcellularLocation>
</comment>
<dbReference type="GO" id="GO:0006825">
    <property type="term" value="P:copper ion transport"/>
    <property type="evidence" value="ECO:0007669"/>
    <property type="project" value="UniProtKB-KW"/>
</dbReference>
<evidence type="ECO:0000313" key="20">
    <source>
        <dbReference type="Proteomes" id="UP000245624"/>
    </source>
</evidence>
<feature type="domain" description="P-type ATPase A" evidence="18">
    <location>
        <begin position="133"/>
        <end position="233"/>
    </location>
</feature>
<feature type="transmembrane region" description="Helical" evidence="17">
    <location>
        <begin position="253"/>
        <end position="271"/>
    </location>
</feature>
<dbReference type="FunFam" id="2.70.150.10:FF:000020">
    <property type="entry name" value="Copper-exporting P-type ATPase A"/>
    <property type="match status" value="1"/>
</dbReference>
<dbReference type="InterPro" id="IPR023299">
    <property type="entry name" value="ATPase_P-typ_cyto_dom_N"/>
</dbReference>
<evidence type="ECO:0000256" key="1">
    <source>
        <dbReference type="ARBA" id="ARBA00004651"/>
    </source>
</evidence>
<dbReference type="Pfam" id="PF00702">
    <property type="entry name" value="Hydrolase"/>
    <property type="match status" value="1"/>
</dbReference>
<dbReference type="SFLD" id="SFLDS00003">
    <property type="entry name" value="Haloacid_Dehalogenase"/>
    <property type="match status" value="1"/>
</dbReference>
<evidence type="ECO:0000256" key="3">
    <source>
        <dbReference type="ARBA" id="ARBA00022448"/>
    </source>
</evidence>
<dbReference type="InterPro" id="IPR027256">
    <property type="entry name" value="P-typ_ATPase_IB"/>
</dbReference>
<dbReference type="InterPro" id="IPR023214">
    <property type="entry name" value="HAD_sf"/>
</dbReference>
<accession>A0A317KTX0</accession>
<keyword evidence="5" id="KW-0597">Phosphoprotein</keyword>
<evidence type="ECO:0000256" key="17">
    <source>
        <dbReference type="RuleBase" id="RU362081"/>
    </source>
</evidence>
<dbReference type="SUPFAM" id="SSF56784">
    <property type="entry name" value="HAD-like"/>
    <property type="match status" value="1"/>
</dbReference>
<proteinExistence type="inferred from homology"/>
<keyword evidence="20" id="KW-1185">Reference proteome</keyword>
<dbReference type="SUPFAM" id="SSF81665">
    <property type="entry name" value="Calcium ATPase, transmembrane domain M"/>
    <property type="match status" value="1"/>
</dbReference>
<evidence type="ECO:0000256" key="9">
    <source>
        <dbReference type="ARBA" id="ARBA00022796"/>
    </source>
</evidence>
<dbReference type="InterPro" id="IPR008250">
    <property type="entry name" value="ATPase_P-typ_transduc_dom_A_sf"/>
</dbReference>
<dbReference type="InterPro" id="IPR023298">
    <property type="entry name" value="ATPase_P-typ_TM_dom_sf"/>
</dbReference>
<feature type="transmembrane region" description="Helical" evidence="17">
    <location>
        <begin position="283"/>
        <end position="304"/>
    </location>
</feature>
<dbReference type="SFLD" id="SFLDF00027">
    <property type="entry name" value="p-type_atpase"/>
    <property type="match status" value="1"/>
</dbReference>
<keyword evidence="12" id="KW-1278">Translocase</keyword>
<dbReference type="GO" id="GO:0019829">
    <property type="term" value="F:ATPase-coupled monoatomic cation transmembrane transporter activity"/>
    <property type="evidence" value="ECO:0007669"/>
    <property type="project" value="InterPro"/>
</dbReference>
<dbReference type="EMBL" id="QGTD01000020">
    <property type="protein sequence ID" value="PWU66972.1"/>
    <property type="molecule type" value="Genomic_DNA"/>
</dbReference>
<keyword evidence="9" id="KW-0187">Copper transport</keyword>
<dbReference type="GO" id="GO:0016887">
    <property type="term" value="F:ATP hydrolysis activity"/>
    <property type="evidence" value="ECO:0007669"/>
    <property type="project" value="InterPro"/>
</dbReference>
<reference evidence="19 20" key="1">
    <citation type="submission" date="2018-05" db="EMBL/GenBank/DDBJ databases">
        <title>Genomic analysis of Gracilibacillus dipsosauri DD1 reveals novel features of a salt-tolerant amylase.</title>
        <authorList>
            <person name="Deutch C.E."/>
            <person name="Yang S."/>
        </authorList>
    </citation>
    <scope>NUCLEOTIDE SEQUENCE [LARGE SCALE GENOMIC DNA]</scope>
    <source>
        <strain evidence="19 20">DD1</strain>
    </source>
</reference>
<dbReference type="Proteomes" id="UP000245624">
    <property type="component" value="Unassembled WGS sequence"/>
</dbReference>
<dbReference type="Gene3D" id="3.40.50.1000">
    <property type="entry name" value="HAD superfamily/HAD-like"/>
    <property type="match status" value="1"/>
</dbReference>
<dbReference type="Pfam" id="PF00122">
    <property type="entry name" value="E1-E2_ATPase"/>
    <property type="match status" value="1"/>
</dbReference>
<dbReference type="InterPro" id="IPR018303">
    <property type="entry name" value="ATPase_P-typ_P_site"/>
</dbReference>
<keyword evidence="6 17" id="KW-0812">Transmembrane</keyword>
<feature type="transmembrane region" description="Helical" evidence="17">
    <location>
        <begin position="616"/>
        <end position="634"/>
    </location>
</feature>
<evidence type="ECO:0000313" key="19">
    <source>
        <dbReference type="EMBL" id="PWU66972.1"/>
    </source>
</evidence>
<evidence type="ECO:0000256" key="8">
    <source>
        <dbReference type="ARBA" id="ARBA00022741"/>
    </source>
</evidence>
<dbReference type="SUPFAM" id="SSF81653">
    <property type="entry name" value="Calcium ATPase, transduction domain A"/>
    <property type="match status" value="1"/>
</dbReference>
<evidence type="ECO:0000259" key="18">
    <source>
        <dbReference type="Pfam" id="PF00122"/>
    </source>
</evidence>
<sequence>MFFENSIGIPFSFSVISKKLKTHLELIMALTSGLLILLAWIFHETPSETPSIILLLTAFIVGGYAKAKEGIIETIKEKKLNVELLMVLAAIGSASIGHWTEGAILIFIFALSGALETYTENKSSHELKALMDLQPETANLLLNNKVQKVPVANLKIGDHILIKAGERIPTDGLIVKGHTSVDESALTGESLPVTKSKEEAVFASTINLNGNITVRIHTLPSQTLFQKIIQLVQQAQAERSRSQAFIERFENSYVKVVLGMVAMMMVIPHFLLDWSWNDTIYRAMILLVVASPCALVASIMPATLSAISSSARNGVLFKGGAHLETLGEIDAIAFDKTGTLTEGKPVVTNTFFEHIDQRLIEIIYSVERYSNHPLAHAISNWCEEQTEIKAIEIEDITHLDGKGIQAKVGDVHWLIGNTRLVGDASVEQFVQKHNISSDRWLGKTVIFVKRNEEILGLFVLQDKLRQEAMDAVNELKQLGIKTIMLTGDNEQTAQEIAKEIDIHDFRANCLPEDKVDAIKQEKNSGFKIAMIGDGINDAPALATANLGVAMGAGTDVALETADMVLVKNSLPKIVDSIKLSKKMNRIIKQNILFSIAVILTLIASNFLQAINLPLGVIGHEGSTILVILNGLRLLKKNKQ</sequence>
<keyword evidence="16 17" id="KW-0472">Membrane</keyword>
<evidence type="ECO:0000256" key="6">
    <source>
        <dbReference type="ARBA" id="ARBA00022692"/>
    </source>
</evidence>
<dbReference type="GO" id="GO:0005886">
    <property type="term" value="C:plasma membrane"/>
    <property type="evidence" value="ECO:0007669"/>
    <property type="project" value="UniProtKB-SubCell"/>
</dbReference>
<dbReference type="PRINTS" id="PR00119">
    <property type="entry name" value="CATATPASE"/>
</dbReference>
<keyword evidence="11" id="KW-0460">Magnesium</keyword>
<comment type="similarity">
    <text evidence="2 17">Belongs to the cation transport ATPase (P-type) (TC 3.A.3) family. Type IB subfamily.</text>
</comment>
<evidence type="ECO:0000256" key="11">
    <source>
        <dbReference type="ARBA" id="ARBA00022842"/>
    </source>
</evidence>
<organism evidence="19 20">
    <name type="scientific">Gracilibacillus dipsosauri</name>
    <dbReference type="NCBI Taxonomy" id="178340"/>
    <lineage>
        <taxon>Bacteria</taxon>
        <taxon>Bacillati</taxon>
        <taxon>Bacillota</taxon>
        <taxon>Bacilli</taxon>
        <taxon>Bacillales</taxon>
        <taxon>Bacillaceae</taxon>
        <taxon>Gracilibacillus</taxon>
    </lineage>
</organism>
<keyword evidence="14" id="KW-0186">Copper</keyword>
<keyword evidence="4 17" id="KW-1003">Cell membrane</keyword>
<evidence type="ECO:0000256" key="15">
    <source>
        <dbReference type="ARBA" id="ARBA00023065"/>
    </source>
</evidence>